<sequence length="138" mass="15342">MGDASWTVDADAAEFDWVARLTGTGLERDDALRRLHALMVRAARQQLRRMSGGAAVGGARAEEIVQSSADEAVVSVLARLGDFEGRSRFTTWAYKFALLQTATTVRREVWNRREVRIDSIPEPVSVLDEPSELAPRTR</sequence>
<gene>
    <name evidence="1" type="ORF">RBR11_14205</name>
</gene>
<evidence type="ECO:0000313" key="1">
    <source>
        <dbReference type="EMBL" id="MDQ4215072.1"/>
    </source>
</evidence>
<dbReference type="InterPro" id="IPR013325">
    <property type="entry name" value="RNA_pol_sigma_r2"/>
</dbReference>
<dbReference type="SUPFAM" id="SSF88946">
    <property type="entry name" value="Sigma2 domain of RNA polymerase sigma factors"/>
    <property type="match status" value="1"/>
</dbReference>
<keyword evidence="2" id="KW-1185">Reference proteome</keyword>
<name>A0ABU0XIW4_9MICO</name>
<accession>A0ABU0XIW4</accession>
<proteinExistence type="predicted"/>
<comment type="caution">
    <text evidence="1">The sequence shown here is derived from an EMBL/GenBank/DDBJ whole genome shotgun (WGS) entry which is preliminary data.</text>
</comment>
<dbReference type="Proteomes" id="UP001230289">
    <property type="component" value="Unassembled WGS sequence"/>
</dbReference>
<dbReference type="EMBL" id="JAVFCB010000008">
    <property type="protein sequence ID" value="MDQ4215072.1"/>
    <property type="molecule type" value="Genomic_DNA"/>
</dbReference>
<protein>
    <recommendedName>
        <fullName evidence="3">RNA polymerase sigma-70 region 2 domain-containing protein</fullName>
    </recommendedName>
</protein>
<evidence type="ECO:0008006" key="3">
    <source>
        <dbReference type="Google" id="ProtNLM"/>
    </source>
</evidence>
<dbReference type="Gene3D" id="1.10.1740.10">
    <property type="match status" value="1"/>
</dbReference>
<dbReference type="RefSeq" id="WP_308490023.1">
    <property type="nucleotide sequence ID" value="NZ_JAVFCB010000008.1"/>
</dbReference>
<organism evidence="1 2">
    <name type="scientific">Microbacterium capsulatum</name>
    <dbReference type="NCBI Taxonomy" id="3041921"/>
    <lineage>
        <taxon>Bacteria</taxon>
        <taxon>Bacillati</taxon>
        <taxon>Actinomycetota</taxon>
        <taxon>Actinomycetes</taxon>
        <taxon>Micrococcales</taxon>
        <taxon>Microbacteriaceae</taxon>
        <taxon>Microbacterium</taxon>
    </lineage>
</organism>
<reference evidence="1 2" key="1">
    <citation type="submission" date="2023-08" db="EMBL/GenBank/DDBJ databases">
        <title>Microbacterium sp. nov., isolated from a waste landfill.</title>
        <authorList>
            <person name="Wen W."/>
        </authorList>
    </citation>
    <scope>NUCLEOTIDE SEQUENCE [LARGE SCALE GENOMIC DNA]</scope>
    <source>
        <strain evidence="1 2">ASV81</strain>
    </source>
</reference>
<evidence type="ECO:0000313" key="2">
    <source>
        <dbReference type="Proteomes" id="UP001230289"/>
    </source>
</evidence>